<proteinExistence type="predicted"/>
<sequence length="33" mass="3816">MNRSIQAEGTFGVIKEDHGFRRFLHLKKEAATK</sequence>
<evidence type="ECO:0000313" key="1">
    <source>
        <dbReference type="EMBL" id="MBC5640980.1"/>
    </source>
</evidence>
<name>A0A8I0A8G8_9CLOT</name>
<reference evidence="1" key="1">
    <citation type="submission" date="2020-08" db="EMBL/GenBank/DDBJ databases">
        <title>Genome public.</title>
        <authorList>
            <person name="Liu C."/>
            <person name="Sun Q."/>
        </authorList>
    </citation>
    <scope>NUCLEOTIDE SEQUENCE</scope>
    <source>
        <strain evidence="1">NSJ-42</strain>
    </source>
</reference>
<evidence type="ECO:0000313" key="2">
    <source>
        <dbReference type="Proteomes" id="UP000662088"/>
    </source>
</evidence>
<accession>A0A8I0A8G8</accession>
<organism evidence="1 2">
    <name type="scientific">Clostridium lentum</name>
    <dbReference type="NCBI Taxonomy" id="2763037"/>
    <lineage>
        <taxon>Bacteria</taxon>
        <taxon>Bacillati</taxon>
        <taxon>Bacillota</taxon>
        <taxon>Clostridia</taxon>
        <taxon>Eubacteriales</taxon>
        <taxon>Clostridiaceae</taxon>
        <taxon>Clostridium</taxon>
    </lineage>
</organism>
<keyword evidence="2" id="KW-1185">Reference proteome</keyword>
<comment type="caution">
    <text evidence="1">The sequence shown here is derived from an EMBL/GenBank/DDBJ whole genome shotgun (WGS) entry which is preliminary data.</text>
</comment>
<gene>
    <name evidence="1" type="ORF">H8R92_11225</name>
</gene>
<evidence type="ECO:0008006" key="3">
    <source>
        <dbReference type="Google" id="ProtNLM"/>
    </source>
</evidence>
<dbReference type="EMBL" id="JACOOQ010000020">
    <property type="protein sequence ID" value="MBC5640980.1"/>
    <property type="molecule type" value="Genomic_DNA"/>
</dbReference>
<dbReference type="AlphaFoldDB" id="A0A8I0A8G8"/>
<protein>
    <recommendedName>
        <fullName evidence="3">Transposase</fullName>
    </recommendedName>
</protein>
<dbReference type="Proteomes" id="UP000662088">
    <property type="component" value="Unassembled WGS sequence"/>
</dbReference>